<dbReference type="Gene3D" id="1.10.357.10">
    <property type="entry name" value="Tetracycline Repressor, domain 2"/>
    <property type="match status" value="1"/>
</dbReference>
<reference evidence="7" key="1">
    <citation type="submission" date="2018-09" db="EMBL/GenBank/DDBJ databases">
        <authorList>
            <person name="Livingstone P.G."/>
            <person name="Whitworth D.E."/>
        </authorList>
    </citation>
    <scope>NUCLEOTIDE SEQUENCE [LARGE SCALE GENOMIC DNA]</scope>
    <source>
        <strain evidence="7">CA043D</strain>
    </source>
</reference>
<dbReference type="GO" id="GO:0000976">
    <property type="term" value="F:transcription cis-regulatory region binding"/>
    <property type="evidence" value="ECO:0007669"/>
    <property type="project" value="TreeGrafter"/>
</dbReference>
<proteinExistence type="predicted"/>
<feature type="DNA-binding region" description="H-T-H motif" evidence="4">
    <location>
        <begin position="36"/>
        <end position="55"/>
    </location>
</feature>
<keyword evidence="2 4" id="KW-0238">DNA-binding</keyword>
<dbReference type="EMBL" id="RAWE01000006">
    <property type="protein sequence ID" value="RKH07116.1"/>
    <property type="molecule type" value="Genomic_DNA"/>
</dbReference>
<dbReference type="SUPFAM" id="SSF46689">
    <property type="entry name" value="Homeodomain-like"/>
    <property type="match status" value="1"/>
</dbReference>
<dbReference type="Pfam" id="PF00440">
    <property type="entry name" value="TetR_N"/>
    <property type="match status" value="1"/>
</dbReference>
<keyword evidence="1" id="KW-0805">Transcription regulation</keyword>
<keyword evidence="3" id="KW-0804">Transcription</keyword>
<dbReference type="Pfam" id="PF16859">
    <property type="entry name" value="TetR_C_11"/>
    <property type="match status" value="1"/>
</dbReference>
<evidence type="ECO:0000313" key="7">
    <source>
        <dbReference type="Proteomes" id="UP000268313"/>
    </source>
</evidence>
<evidence type="ECO:0000259" key="5">
    <source>
        <dbReference type="PROSITE" id="PS50977"/>
    </source>
</evidence>
<accession>A0A3A8KHT7</accession>
<dbReference type="SUPFAM" id="SSF48498">
    <property type="entry name" value="Tetracyclin repressor-like, C-terminal domain"/>
    <property type="match status" value="1"/>
</dbReference>
<dbReference type="InterPro" id="IPR050109">
    <property type="entry name" value="HTH-type_TetR-like_transc_reg"/>
</dbReference>
<dbReference type="GO" id="GO:0003700">
    <property type="term" value="F:DNA-binding transcription factor activity"/>
    <property type="evidence" value="ECO:0007669"/>
    <property type="project" value="TreeGrafter"/>
</dbReference>
<gene>
    <name evidence="6" type="ORF">D7X32_02840</name>
</gene>
<dbReference type="OrthoDB" id="9796019at2"/>
<sequence length="199" mass="21931">MEQTGVRTRRRGATLEDALLAAAWAELAKTGYTNFTFDAVAKRANTSRAVLYRRWSSKPKLVRAAIAREIQKDEVVTPDTGSLRGDVIALLTQANGRRVRLAITLLAHLGDYYRATGTSIATLRNSIYGDRESNMETIIERAVARGEVKPGVISDRILRLPLDLFRQQLAMTYAPVPAEEIAGIVDTIFLPLLKAHGAL</sequence>
<dbReference type="PROSITE" id="PS50977">
    <property type="entry name" value="HTH_TETR_2"/>
    <property type="match status" value="1"/>
</dbReference>
<feature type="domain" description="HTH tetR-type" evidence="5">
    <location>
        <begin position="13"/>
        <end position="73"/>
    </location>
</feature>
<dbReference type="PANTHER" id="PTHR30055">
    <property type="entry name" value="HTH-TYPE TRANSCRIPTIONAL REGULATOR RUTR"/>
    <property type="match status" value="1"/>
</dbReference>
<evidence type="ECO:0000313" key="6">
    <source>
        <dbReference type="EMBL" id="RKH07116.1"/>
    </source>
</evidence>
<keyword evidence="7" id="KW-1185">Reference proteome</keyword>
<dbReference type="InterPro" id="IPR011075">
    <property type="entry name" value="TetR_C"/>
</dbReference>
<evidence type="ECO:0000256" key="3">
    <source>
        <dbReference type="ARBA" id="ARBA00023163"/>
    </source>
</evidence>
<protein>
    <submittedName>
        <fullName evidence="6">TetR/AcrR family transcriptional regulator</fullName>
    </submittedName>
</protein>
<name>A0A3A8KHT7_9BACT</name>
<comment type="caution">
    <text evidence="6">The sequence shown here is derived from an EMBL/GenBank/DDBJ whole genome shotgun (WGS) entry which is preliminary data.</text>
</comment>
<organism evidence="6 7">
    <name type="scientific">Corallococcus carmarthensis</name>
    <dbReference type="NCBI Taxonomy" id="2316728"/>
    <lineage>
        <taxon>Bacteria</taxon>
        <taxon>Pseudomonadati</taxon>
        <taxon>Myxococcota</taxon>
        <taxon>Myxococcia</taxon>
        <taxon>Myxococcales</taxon>
        <taxon>Cystobacterineae</taxon>
        <taxon>Myxococcaceae</taxon>
        <taxon>Corallococcus</taxon>
    </lineage>
</organism>
<evidence type="ECO:0000256" key="1">
    <source>
        <dbReference type="ARBA" id="ARBA00023015"/>
    </source>
</evidence>
<dbReference type="PANTHER" id="PTHR30055:SF148">
    <property type="entry name" value="TETR-FAMILY TRANSCRIPTIONAL REGULATOR"/>
    <property type="match status" value="1"/>
</dbReference>
<dbReference type="Gene3D" id="1.10.10.60">
    <property type="entry name" value="Homeodomain-like"/>
    <property type="match status" value="1"/>
</dbReference>
<evidence type="ECO:0000256" key="2">
    <source>
        <dbReference type="ARBA" id="ARBA00023125"/>
    </source>
</evidence>
<dbReference type="AlphaFoldDB" id="A0A3A8KHT7"/>
<evidence type="ECO:0000256" key="4">
    <source>
        <dbReference type="PROSITE-ProRule" id="PRU00335"/>
    </source>
</evidence>
<dbReference type="InterPro" id="IPR001647">
    <property type="entry name" value="HTH_TetR"/>
</dbReference>
<dbReference type="Proteomes" id="UP000268313">
    <property type="component" value="Unassembled WGS sequence"/>
</dbReference>
<dbReference type="InterPro" id="IPR036271">
    <property type="entry name" value="Tet_transcr_reg_TetR-rel_C_sf"/>
</dbReference>
<dbReference type="InterPro" id="IPR009057">
    <property type="entry name" value="Homeodomain-like_sf"/>
</dbReference>